<feature type="non-terminal residue" evidence="1">
    <location>
        <position position="12"/>
    </location>
</feature>
<name>Q08UZ3_STIAD</name>
<evidence type="ECO:0000313" key="1">
    <source>
        <dbReference type="EMBL" id="EAU64311.1"/>
    </source>
</evidence>
<accession>Q08UZ3</accession>
<organism evidence="1 2">
    <name type="scientific">Stigmatella aurantiaca (strain DW4/3-1)</name>
    <dbReference type="NCBI Taxonomy" id="378806"/>
    <lineage>
        <taxon>Bacteria</taxon>
        <taxon>Pseudomonadati</taxon>
        <taxon>Myxococcota</taxon>
        <taxon>Myxococcia</taxon>
        <taxon>Myxococcales</taxon>
        <taxon>Cystobacterineae</taxon>
        <taxon>Archangiaceae</taxon>
        <taxon>Stigmatella</taxon>
    </lineage>
</organism>
<reference evidence="1 2" key="1">
    <citation type="submission" date="2006-04" db="EMBL/GenBank/DDBJ databases">
        <authorList>
            <person name="Nierman W.C."/>
        </authorList>
    </citation>
    <scope>NUCLEOTIDE SEQUENCE [LARGE SCALE GENOMIC DNA]</scope>
    <source>
        <strain evidence="1 2">DW4/3-1</strain>
    </source>
</reference>
<dbReference type="EMBL" id="AAMD01000122">
    <property type="protein sequence ID" value="EAU64311.1"/>
    <property type="molecule type" value="Genomic_DNA"/>
</dbReference>
<protein>
    <submittedName>
        <fullName evidence="1">Uncharacterized protein</fullName>
    </submittedName>
</protein>
<gene>
    <name evidence="1" type="ORF">STIAU_4797</name>
</gene>
<proteinExistence type="predicted"/>
<comment type="caution">
    <text evidence="1">The sequence shown here is derived from an EMBL/GenBank/DDBJ whole genome shotgun (WGS) entry which is preliminary data.</text>
</comment>
<evidence type="ECO:0000313" key="2">
    <source>
        <dbReference type="Proteomes" id="UP000032702"/>
    </source>
</evidence>
<dbReference type="Proteomes" id="UP000032702">
    <property type="component" value="Unassembled WGS sequence"/>
</dbReference>
<sequence>MLRSIWPIFSAE</sequence>